<evidence type="ECO:0000313" key="7">
    <source>
        <dbReference type="EMBL" id="CQH50332.1"/>
    </source>
</evidence>
<dbReference type="AlphaFoldDB" id="A0A0U5H4D1"/>
<keyword evidence="3" id="KW-0408">Iron</keyword>
<dbReference type="OrthoDB" id="250454at2157"/>
<keyword evidence="2" id="KW-0479">Metal-binding</keyword>
<dbReference type="InterPro" id="IPR017941">
    <property type="entry name" value="Rieske_2Fe-2S"/>
</dbReference>
<dbReference type="EMBL" id="LN831302">
    <property type="protein sequence ID" value="CQH50332.1"/>
    <property type="molecule type" value="Genomic_DNA"/>
</dbReference>
<proteinExistence type="predicted"/>
<dbReference type="GeneID" id="26658296"/>
<dbReference type="GO" id="GO:0051537">
    <property type="term" value="F:2 iron, 2 sulfur cluster binding"/>
    <property type="evidence" value="ECO:0007669"/>
    <property type="project" value="UniProtKB-KW"/>
</dbReference>
<name>A0A0U5H4D1_9EURY</name>
<accession>A0A0U5H4D1</accession>
<evidence type="ECO:0000256" key="3">
    <source>
        <dbReference type="ARBA" id="ARBA00023004"/>
    </source>
</evidence>
<evidence type="ECO:0000256" key="5">
    <source>
        <dbReference type="SAM" id="MobiDB-lite"/>
    </source>
</evidence>
<evidence type="ECO:0000313" key="8">
    <source>
        <dbReference type="Proteomes" id="UP000066737"/>
    </source>
</evidence>
<evidence type="ECO:0000256" key="4">
    <source>
        <dbReference type="ARBA" id="ARBA00023014"/>
    </source>
</evidence>
<evidence type="ECO:0000256" key="1">
    <source>
        <dbReference type="ARBA" id="ARBA00022714"/>
    </source>
</evidence>
<dbReference type="Gene3D" id="2.102.10.10">
    <property type="entry name" value="Rieske [2Fe-2S] iron-sulphur domain"/>
    <property type="match status" value="1"/>
</dbReference>
<evidence type="ECO:0000259" key="6">
    <source>
        <dbReference type="PROSITE" id="PS51296"/>
    </source>
</evidence>
<gene>
    <name evidence="7" type="ORF">HHUB_1616</name>
</gene>
<dbReference type="Pfam" id="PF00355">
    <property type="entry name" value="Rieske"/>
    <property type="match status" value="1"/>
</dbReference>
<dbReference type="GO" id="GO:0046872">
    <property type="term" value="F:metal ion binding"/>
    <property type="evidence" value="ECO:0007669"/>
    <property type="project" value="UniProtKB-KW"/>
</dbReference>
<dbReference type="RefSeq" id="WP_059056084.1">
    <property type="nucleotide sequence ID" value="NZ_CEML01000002.1"/>
</dbReference>
<feature type="region of interest" description="Disordered" evidence="5">
    <location>
        <begin position="120"/>
        <end position="139"/>
    </location>
</feature>
<sequence>MGDERIAAVEEVPADGTLLYTVADGGDEREAILLKLSDGSVTSFLNYCMHWTDVKLDTGDGAPVRNGDVVCRKHAATFEKDTGVCTHGPCEGAQLDPVSVETRDGDVYLADDDYEFVRTGVEDGDPADLSTDPGARLGF</sequence>
<dbReference type="Proteomes" id="UP000066737">
    <property type="component" value="Chromosome I"/>
</dbReference>
<dbReference type="PROSITE" id="PS51296">
    <property type="entry name" value="RIESKE"/>
    <property type="match status" value="1"/>
</dbReference>
<keyword evidence="4" id="KW-0411">Iron-sulfur</keyword>
<dbReference type="SUPFAM" id="SSF50022">
    <property type="entry name" value="ISP domain"/>
    <property type="match status" value="1"/>
</dbReference>
<reference evidence="8" key="1">
    <citation type="journal article" date="2016" name="Environ. Microbiol.">
        <title>The complete genome of a viable archaeum isolated from 123-million-year-old rock salt.</title>
        <authorList>
            <person name="Jaakkola S.T."/>
            <person name="Pfeiffer F."/>
            <person name="Ravantti J.J."/>
            <person name="Guo Q."/>
            <person name="Liu Y."/>
            <person name="Chen X."/>
            <person name="Ma H."/>
            <person name="Yang C."/>
            <person name="Oksanen H.M."/>
            <person name="Bamford D.H."/>
        </authorList>
    </citation>
    <scope>NUCLEOTIDE SEQUENCE</scope>
    <source>
        <strain evidence="8">JI20-1</strain>
    </source>
</reference>
<dbReference type="PANTHER" id="PTHR40261:SF1">
    <property type="entry name" value="RIESKE DOMAIN-CONTAINING PROTEIN"/>
    <property type="match status" value="1"/>
</dbReference>
<dbReference type="KEGG" id="hhb:Hhub_1616"/>
<organism evidence="7 8">
    <name type="scientific">Halobacterium hubeiense</name>
    <dbReference type="NCBI Taxonomy" id="1407499"/>
    <lineage>
        <taxon>Archaea</taxon>
        <taxon>Methanobacteriati</taxon>
        <taxon>Methanobacteriota</taxon>
        <taxon>Stenosarchaea group</taxon>
        <taxon>Halobacteria</taxon>
        <taxon>Halobacteriales</taxon>
        <taxon>Halobacteriaceae</taxon>
        <taxon>Halobacterium</taxon>
    </lineage>
</organism>
<feature type="domain" description="Rieske" evidence="6">
    <location>
        <begin position="6"/>
        <end position="109"/>
    </location>
</feature>
<dbReference type="InterPro" id="IPR036922">
    <property type="entry name" value="Rieske_2Fe-2S_sf"/>
</dbReference>
<protein>
    <submittedName>
        <fullName evidence="7">Probable iron-sulfur protein (2Fe-2S)</fullName>
    </submittedName>
</protein>
<dbReference type="PANTHER" id="PTHR40261">
    <property type="match status" value="1"/>
</dbReference>
<keyword evidence="8" id="KW-1185">Reference proteome</keyword>
<dbReference type="STRING" id="1407499.HHUB_1616"/>
<keyword evidence="1" id="KW-0001">2Fe-2S</keyword>
<evidence type="ECO:0000256" key="2">
    <source>
        <dbReference type="ARBA" id="ARBA00022723"/>
    </source>
</evidence>